<proteinExistence type="predicted"/>
<protein>
    <submittedName>
        <fullName evidence="2">SpoVT/AbrB domain-containing protein</fullName>
    </submittedName>
</protein>
<organism evidence="2 3">
    <name type="scientific">Alkalidesulfovibrio alkalitolerans DSM 16529</name>
    <dbReference type="NCBI Taxonomy" id="1121439"/>
    <lineage>
        <taxon>Bacteria</taxon>
        <taxon>Pseudomonadati</taxon>
        <taxon>Thermodesulfobacteriota</taxon>
        <taxon>Desulfovibrionia</taxon>
        <taxon>Desulfovibrionales</taxon>
        <taxon>Desulfovibrionaceae</taxon>
        <taxon>Alkalidesulfovibrio</taxon>
    </lineage>
</organism>
<dbReference type="AlphaFoldDB" id="S7T4H1"/>
<comment type="caution">
    <text evidence="2">The sequence shown here is derived from an EMBL/GenBank/DDBJ whole genome shotgun (WGS) entry which is preliminary data.</text>
</comment>
<dbReference type="Proteomes" id="UP000014975">
    <property type="component" value="Unassembled WGS sequence"/>
</dbReference>
<dbReference type="InterPro" id="IPR037914">
    <property type="entry name" value="SpoVT-AbrB_sf"/>
</dbReference>
<accession>S7T4H1</accession>
<feature type="domain" description="SpoVT-AbrB" evidence="1">
    <location>
        <begin position="11"/>
        <end position="56"/>
    </location>
</feature>
<keyword evidence="3" id="KW-1185">Reference proteome</keyword>
<evidence type="ECO:0000259" key="1">
    <source>
        <dbReference type="SMART" id="SM00966"/>
    </source>
</evidence>
<reference evidence="2 3" key="1">
    <citation type="journal article" date="2013" name="Genome Announc.">
        <title>Draft genome sequences for three mercury-methylating, sulfate-reducing bacteria.</title>
        <authorList>
            <person name="Brown S.D."/>
            <person name="Hurt R.A.Jr."/>
            <person name="Gilmour C.C."/>
            <person name="Elias D.A."/>
        </authorList>
    </citation>
    <scope>NUCLEOTIDE SEQUENCE [LARGE SCALE GENOMIC DNA]</scope>
    <source>
        <strain evidence="2 3">DSM 16529</strain>
    </source>
</reference>
<evidence type="ECO:0000313" key="3">
    <source>
        <dbReference type="Proteomes" id="UP000014975"/>
    </source>
</evidence>
<dbReference type="SUPFAM" id="SSF89447">
    <property type="entry name" value="AbrB/MazE/MraZ-like"/>
    <property type="match status" value="1"/>
</dbReference>
<dbReference type="Pfam" id="PF04014">
    <property type="entry name" value="MazE_antitoxin"/>
    <property type="match status" value="1"/>
</dbReference>
<name>S7T4H1_9BACT</name>
<dbReference type="InterPro" id="IPR007159">
    <property type="entry name" value="SpoVT-AbrB_dom"/>
</dbReference>
<evidence type="ECO:0000313" key="2">
    <source>
        <dbReference type="EMBL" id="EPR31506.1"/>
    </source>
</evidence>
<dbReference type="PATRIC" id="fig|1121439.3.peg.2199"/>
<dbReference type="GO" id="GO:0003677">
    <property type="term" value="F:DNA binding"/>
    <property type="evidence" value="ECO:0007669"/>
    <property type="project" value="InterPro"/>
</dbReference>
<dbReference type="SMART" id="SM00966">
    <property type="entry name" value="SpoVT_AbrB"/>
    <property type="match status" value="1"/>
</dbReference>
<dbReference type="EMBL" id="ATHI01000028">
    <property type="protein sequence ID" value="EPR31506.1"/>
    <property type="molecule type" value="Genomic_DNA"/>
</dbReference>
<sequence>MGSQEDEFVRVRIVGNGILELPRQIVRHFGFVAGDEVEVFLDGDRVVVYPVRSEIEGGTGDREREGLLDAESRRRDLERRLRREFDES</sequence>
<gene>
    <name evidence="2" type="ORF">dsat_0830</name>
</gene>
<dbReference type="eggNOG" id="ENOG5030P8M">
    <property type="taxonomic scope" value="Bacteria"/>
</dbReference>